<dbReference type="AlphaFoldDB" id="A0A3R7EHA5"/>
<sequence length="38" mass="3983">MTCDACGGMISGERIYKATESDTSGLGVYHPDCVTGTR</sequence>
<reference evidence="1 2" key="1">
    <citation type="submission" date="2018-09" db="EMBL/GenBank/DDBJ databases">
        <title>Genomic Encyclopedia of Archaeal and Bacterial Type Strains, Phase II (KMG-II): from individual species to whole genera.</title>
        <authorList>
            <person name="Goeker M."/>
        </authorList>
    </citation>
    <scope>NUCLEOTIDE SEQUENCE [LARGE SCALE GENOMIC DNA]</scope>
    <source>
        <strain evidence="1 2">DSM 13151</strain>
    </source>
</reference>
<dbReference type="EMBL" id="RAPO01000001">
    <property type="protein sequence ID" value="RKD97657.1"/>
    <property type="molecule type" value="Genomic_DNA"/>
</dbReference>
<evidence type="ECO:0000313" key="1">
    <source>
        <dbReference type="EMBL" id="RKD97657.1"/>
    </source>
</evidence>
<accession>A0A3R7EHA5</accession>
<evidence type="ECO:0000313" key="2">
    <source>
        <dbReference type="Proteomes" id="UP000283805"/>
    </source>
</evidence>
<organism evidence="1 2">
    <name type="scientific">Halopiger aswanensis</name>
    <dbReference type="NCBI Taxonomy" id="148449"/>
    <lineage>
        <taxon>Archaea</taxon>
        <taxon>Methanobacteriati</taxon>
        <taxon>Methanobacteriota</taxon>
        <taxon>Stenosarchaea group</taxon>
        <taxon>Halobacteria</taxon>
        <taxon>Halobacteriales</taxon>
        <taxon>Natrialbaceae</taxon>
        <taxon>Halopiger</taxon>
    </lineage>
</organism>
<protein>
    <submittedName>
        <fullName evidence="1">Uncharacterized protein</fullName>
    </submittedName>
</protein>
<dbReference type="Proteomes" id="UP000283805">
    <property type="component" value="Unassembled WGS sequence"/>
</dbReference>
<keyword evidence="2" id="KW-1185">Reference proteome</keyword>
<gene>
    <name evidence="1" type="ORF">ATJ93_0647</name>
</gene>
<proteinExistence type="predicted"/>
<comment type="caution">
    <text evidence="1">The sequence shown here is derived from an EMBL/GenBank/DDBJ whole genome shotgun (WGS) entry which is preliminary data.</text>
</comment>
<name>A0A3R7EHA5_9EURY</name>